<comment type="caution">
    <text evidence="2">The sequence shown here is derived from an EMBL/GenBank/DDBJ whole genome shotgun (WGS) entry which is preliminary data.</text>
</comment>
<dbReference type="EMBL" id="BSUJ01000001">
    <property type="protein sequence ID" value="GMA20163.1"/>
    <property type="molecule type" value="Genomic_DNA"/>
</dbReference>
<feature type="domain" description="N-acetyltransferase" evidence="1">
    <location>
        <begin position="145"/>
        <end position="285"/>
    </location>
</feature>
<dbReference type="SUPFAM" id="SSF55729">
    <property type="entry name" value="Acyl-CoA N-acyltransferases (Nat)"/>
    <property type="match status" value="1"/>
</dbReference>
<evidence type="ECO:0000313" key="2">
    <source>
        <dbReference type="EMBL" id="GMA20163.1"/>
    </source>
</evidence>
<dbReference type="InterPro" id="IPR000182">
    <property type="entry name" value="GNAT_dom"/>
</dbReference>
<gene>
    <name evidence="2" type="ORF">GCM10025862_21840</name>
</gene>
<dbReference type="Pfam" id="PF13312">
    <property type="entry name" value="DUF4081"/>
    <property type="match status" value="1"/>
</dbReference>
<dbReference type="PROSITE" id="PS51186">
    <property type="entry name" value="GNAT"/>
    <property type="match status" value="1"/>
</dbReference>
<dbReference type="RefSeq" id="WP_241444936.1">
    <property type="nucleotide sequence ID" value="NZ_BSUJ01000001.1"/>
</dbReference>
<sequence length="285" mass="30676">MLRSRSALVRALTPADEDAALALCARDPDQHVFVASRIVEGALVTQPGALLGYVDETSDLGLRSLLWSSANVVPVECDGEAIEAFAHKIRRRSRWASSLFGPTAEVNALWHWLRSPWGPARAIRTLQPVMASSTLPSELGLRLDPEVRRARRDELDAVVVAAAAMFTEEIGYPPYSGSPAAYRNGVAGLLAKGHTFVRTLGDEVIFKADVGSVALGVAQVQGVWVTPRLRGQGLAAPAMASVLEEVLTSIAPRASLYVNEFNTSARATYRRIGMDEVAAFTTVLL</sequence>
<evidence type="ECO:0000313" key="3">
    <source>
        <dbReference type="Proteomes" id="UP001157109"/>
    </source>
</evidence>
<keyword evidence="3" id="KW-1185">Reference proteome</keyword>
<proteinExistence type="predicted"/>
<reference evidence="3" key="1">
    <citation type="journal article" date="2019" name="Int. J. Syst. Evol. Microbiol.">
        <title>The Global Catalogue of Microorganisms (GCM) 10K type strain sequencing project: providing services to taxonomists for standard genome sequencing and annotation.</title>
        <authorList>
            <consortium name="The Broad Institute Genomics Platform"/>
            <consortium name="The Broad Institute Genome Sequencing Center for Infectious Disease"/>
            <person name="Wu L."/>
            <person name="Ma J."/>
        </authorList>
    </citation>
    <scope>NUCLEOTIDE SEQUENCE [LARGE SCALE GENOMIC DNA]</scope>
    <source>
        <strain evidence="3">NBRC 105830</strain>
    </source>
</reference>
<accession>A0ABQ6HQ11</accession>
<dbReference type="InterPro" id="IPR016181">
    <property type="entry name" value="Acyl_CoA_acyltransferase"/>
</dbReference>
<organism evidence="2 3">
    <name type="scientific">Arsenicicoccus piscis</name>
    <dbReference type="NCBI Taxonomy" id="673954"/>
    <lineage>
        <taxon>Bacteria</taxon>
        <taxon>Bacillati</taxon>
        <taxon>Actinomycetota</taxon>
        <taxon>Actinomycetes</taxon>
        <taxon>Micrococcales</taxon>
        <taxon>Intrasporangiaceae</taxon>
        <taxon>Arsenicicoccus</taxon>
    </lineage>
</organism>
<dbReference type="Proteomes" id="UP001157109">
    <property type="component" value="Unassembled WGS sequence"/>
</dbReference>
<dbReference type="InterPro" id="IPR025289">
    <property type="entry name" value="DUF4081"/>
</dbReference>
<dbReference type="Gene3D" id="3.40.630.30">
    <property type="match status" value="1"/>
</dbReference>
<name>A0ABQ6HQ11_9MICO</name>
<dbReference type="Pfam" id="PF00583">
    <property type="entry name" value="Acetyltransf_1"/>
    <property type="match status" value="1"/>
</dbReference>
<evidence type="ECO:0000259" key="1">
    <source>
        <dbReference type="PROSITE" id="PS51186"/>
    </source>
</evidence>
<protein>
    <submittedName>
        <fullName evidence="2">N-acetyltransferase GCN5</fullName>
    </submittedName>
</protein>